<dbReference type="OrthoDB" id="1077197at2"/>
<dbReference type="AlphaFoldDB" id="A0A096BNB8"/>
<accession>A0A096BNB8</accession>
<evidence type="ECO:0000313" key="1">
    <source>
        <dbReference type="EMBL" id="KGF34669.1"/>
    </source>
</evidence>
<dbReference type="EMBL" id="JRNN01000065">
    <property type="protein sequence ID" value="KGF34669.1"/>
    <property type="molecule type" value="Genomic_DNA"/>
</dbReference>
<proteinExistence type="predicted"/>
<reference evidence="1 2" key="1">
    <citation type="submission" date="2014-07" db="EMBL/GenBank/DDBJ databases">
        <authorList>
            <person name="McCorrison J."/>
            <person name="Sanka R."/>
            <person name="Torralba M."/>
            <person name="Gillis M."/>
            <person name="Haft D.H."/>
            <person name="Methe B."/>
            <person name="Sutton G."/>
            <person name="Nelson K.E."/>
        </authorList>
    </citation>
    <scope>NUCLEOTIDE SEQUENCE [LARGE SCALE GENOMIC DNA]</scope>
    <source>
        <strain evidence="1 2">DNF00853</strain>
    </source>
</reference>
<organism evidence="1 2">
    <name type="scientific">Hoylesella buccalis DNF00853</name>
    <dbReference type="NCBI Taxonomy" id="1401074"/>
    <lineage>
        <taxon>Bacteria</taxon>
        <taxon>Pseudomonadati</taxon>
        <taxon>Bacteroidota</taxon>
        <taxon>Bacteroidia</taxon>
        <taxon>Bacteroidales</taxon>
        <taxon>Prevotellaceae</taxon>
        <taxon>Hoylesella</taxon>
    </lineage>
</organism>
<comment type="caution">
    <text evidence="1">The sequence shown here is derived from an EMBL/GenBank/DDBJ whole genome shotgun (WGS) entry which is preliminary data.</text>
</comment>
<sequence>MIPKDSIETAYSFFHQKWQVYRYSTMQWQKEDIEYAISSYVDGMNKELYALLARGRESFLQPSETFASEMAEAVHQLEQMMNVITT</sequence>
<dbReference type="RefSeq" id="WP_036872870.1">
    <property type="nucleotide sequence ID" value="NZ_JRNN01000065.1"/>
</dbReference>
<name>A0A096BNB8_9BACT</name>
<protein>
    <submittedName>
        <fullName evidence="1">Uncharacterized protein</fullName>
    </submittedName>
</protein>
<dbReference type="Proteomes" id="UP000029556">
    <property type="component" value="Unassembled WGS sequence"/>
</dbReference>
<evidence type="ECO:0000313" key="2">
    <source>
        <dbReference type="Proteomes" id="UP000029556"/>
    </source>
</evidence>
<gene>
    <name evidence="1" type="ORF">HMPREF2137_06740</name>
</gene>